<protein>
    <submittedName>
        <fullName evidence="1">DUF3303 domain-containing protein</fullName>
    </submittedName>
</protein>
<dbReference type="Proteomes" id="UP000320048">
    <property type="component" value="Unassembled WGS sequence"/>
</dbReference>
<dbReference type="EMBL" id="VBAO01000256">
    <property type="protein sequence ID" value="TMI79837.1"/>
    <property type="molecule type" value="Genomic_DNA"/>
</dbReference>
<dbReference type="Pfam" id="PF11746">
    <property type="entry name" value="DUF3303"/>
    <property type="match status" value="1"/>
</dbReference>
<dbReference type="AlphaFoldDB" id="A0A537J8H9"/>
<accession>A0A537J8H9</accession>
<dbReference type="InterPro" id="IPR021734">
    <property type="entry name" value="DUF3303"/>
</dbReference>
<evidence type="ECO:0000313" key="1">
    <source>
        <dbReference type="EMBL" id="TMI79837.1"/>
    </source>
</evidence>
<comment type="caution">
    <text evidence="1">The sequence shown here is derived from an EMBL/GenBank/DDBJ whole genome shotgun (WGS) entry which is preliminary data.</text>
</comment>
<gene>
    <name evidence="1" type="ORF">E6H04_09845</name>
</gene>
<evidence type="ECO:0000313" key="2">
    <source>
        <dbReference type="Proteomes" id="UP000320048"/>
    </source>
</evidence>
<proteinExistence type="predicted"/>
<sequence>MLFMIIEHLRNQDGKAVYRRFRDKGRMTPDGLTFVGSWTEASLGRVFQLMECDDVALLQRWVVEWSDLIAFEIVPVIPGKETADALSRHL</sequence>
<name>A0A537J8H9_9BACT</name>
<organism evidence="1 2">
    <name type="scientific">Candidatus Segetimicrobium genomatis</name>
    <dbReference type="NCBI Taxonomy" id="2569760"/>
    <lineage>
        <taxon>Bacteria</taxon>
        <taxon>Bacillati</taxon>
        <taxon>Candidatus Sysuimicrobiota</taxon>
        <taxon>Candidatus Sysuimicrobiia</taxon>
        <taxon>Candidatus Sysuimicrobiales</taxon>
        <taxon>Candidatus Segetimicrobiaceae</taxon>
        <taxon>Candidatus Segetimicrobium</taxon>
    </lineage>
</organism>
<reference evidence="1 2" key="1">
    <citation type="journal article" date="2019" name="Nat. Microbiol.">
        <title>Mediterranean grassland soil C-N compound turnover is dependent on rainfall and depth, and is mediated by genomically divergent microorganisms.</title>
        <authorList>
            <person name="Diamond S."/>
            <person name="Andeer P.F."/>
            <person name="Li Z."/>
            <person name="Crits-Christoph A."/>
            <person name="Burstein D."/>
            <person name="Anantharaman K."/>
            <person name="Lane K.R."/>
            <person name="Thomas B.C."/>
            <person name="Pan C."/>
            <person name="Northen T.R."/>
            <person name="Banfield J.F."/>
        </authorList>
    </citation>
    <scope>NUCLEOTIDE SEQUENCE [LARGE SCALE GENOMIC DNA]</scope>
    <source>
        <strain evidence="1">NP_7</strain>
    </source>
</reference>